<dbReference type="Gene3D" id="3.40.50.300">
    <property type="entry name" value="P-loop containing nucleotide triphosphate hydrolases"/>
    <property type="match status" value="1"/>
</dbReference>
<dbReference type="RefSeq" id="WP_071309305.1">
    <property type="nucleotide sequence ID" value="NZ_MLQR01000023.1"/>
</dbReference>
<dbReference type="InterPro" id="IPR003593">
    <property type="entry name" value="AAA+_ATPase"/>
</dbReference>
<name>A0A1S2LN70_9BACI</name>
<evidence type="ECO:0000313" key="4">
    <source>
        <dbReference type="EMBL" id="OIJ13978.1"/>
    </source>
</evidence>
<keyword evidence="2" id="KW-0067">ATP-binding</keyword>
<evidence type="ECO:0000256" key="1">
    <source>
        <dbReference type="ARBA" id="ARBA00022741"/>
    </source>
</evidence>
<dbReference type="Proteomes" id="UP000179524">
    <property type="component" value="Unassembled WGS sequence"/>
</dbReference>
<accession>A0A1S2LN70</accession>
<dbReference type="SUPFAM" id="SSF52540">
    <property type="entry name" value="P-loop containing nucleoside triphosphate hydrolases"/>
    <property type="match status" value="1"/>
</dbReference>
<evidence type="ECO:0000256" key="2">
    <source>
        <dbReference type="ARBA" id="ARBA00022840"/>
    </source>
</evidence>
<comment type="caution">
    <text evidence="4">The sequence shown here is derived from an EMBL/GenBank/DDBJ whole genome shotgun (WGS) entry which is preliminary data.</text>
</comment>
<dbReference type="InterPro" id="IPR027417">
    <property type="entry name" value="P-loop_NTPase"/>
</dbReference>
<gene>
    <name evidence="4" type="ORF">BKP37_09170</name>
</gene>
<dbReference type="GO" id="GO:0016887">
    <property type="term" value="F:ATP hydrolysis activity"/>
    <property type="evidence" value="ECO:0007669"/>
    <property type="project" value="InterPro"/>
</dbReference>
<dbReference type="AlphaFoldDB" id="A0A1S2LN70"/>
<dbReference type="InterPro" id="IPR003439">
    <property type="entry name" value="ABC_transporter-like_ATP-bd"/>
</dbReference>
<dbReference type="PROSITE" id="PS50893">
    <property type="entry name" value="ABC_TRANSPORTER_2"/>
    <property type="match status" value="1"/>
</dbReference>
<organism evidence="4 5">
    <name type="scientific">Anaerobacillus alkalilacustris</name>
    <dbReference type="NCBI Taxonomy" id="393763"/>
    <lineage>
        <taxon>Bacteria</taxon>
        <taxon>Bacillati</taxon>
        <taxon>Bacillota</taxon>
        <taxon>Bacilli</taxon>
        <taxon>Bacillales</taxon>
        <taxon>Bacillaceae</taxon>
        <taxon>Anaerobacillus</taxon>
    </lineage>
</organism>
<reference evidence="4 5" key="1">
    <citation type="submission" date="2016-10" db="EMBL/GenBank/DDBJ databases">
        <title>Draft genome sequences of four alkaliphilic bacteria belonging to the Anaerobacillus genus.</title>
        <authorList>
            <person name="Bassil N.M."/>
            <person name="Lloyd J.R."/>
        </authorList>
    </citation>
    <scope>NUCLEOTIDE SEQUENCE [LARGE SCALE GENOMIC DNA]</scope>
    <source>
        <strain evidence="4 5">DSM 18345</strain>
    </source>
</reference>
<protein>
    <recommendedName>
        <fullName evidence="3">ABC transporter domain-containing protein</fullName>
    </recommendedName>
</protein>
<feature type="domain" description="ABC transporter" evidence="3">
    <location>
        <begin position="2"/>
        <end position="206"/>
    </location>
</feature>
<keyword evidence="1" id="KW-0547">Nucleotide-binding</keyword>
<dbReference type="EMBL" id="MLQR01000023">
    <property type="protein sequence ID" value="OIJ13978.1"/>
    <property type="molecule type" value="Genomic_DNA"/>
</dbReference>
<evidence type="ECO:0000313" key="5">
    <source>
        <dbReference type="Proteomes" id="UP000179524"/>
    </source>
</evidence>
<proteinExistence type="predicted"/>
<evidence type="ECO:0000259" key="3">
    <source>
        <dbReference type="PROSITE" id="PS50893"/>
    </source>
</evidence>
<sequence>MIKLNKITKEIKGKTVLDNISIEFIEGNSYLLKEHNGSGKTMLLRLLCDLIKPTTGKVVREIKEYTYGIIIENPSFLENETALYNLKYLASIKKRITEQEIYDALKLLNLYDHRNDKVKTFSLGMKQRLGLCQAIMEDPDVLLLDEPFNALDDENYEVVKNILKHLKEKGKLIIIAAHGLSKEDFHLFDEIITLSAGKVQDISLNE</sequence>
<keyword evidence="5" id="KW-1185">Reference proteome</keyword>
<dbReference type="GO" id="GO:0005524">
    <property type="term" value="F:ATP binding"/>
    <property type="evidence" value="ECO:0007669"/>
    <property type="project" value="UniProtKB-KW"/>
</dbReference>
<dbReference type="PROSITE" id="PS00211">
    <property type="entry name" value="ABC_TRANSPORTER_1"/>
    <property type="match status" value="1"/>
</dbReference>
<dbReference type="InterPro" id="IPR017871">
    <property type="entry name" value="ABC_transporter-like_CS"/>
</dbReference>
<dbReference type="PANTHER" id="PTHR43158:SF7">
    <property type="entry name" value="ABC TRANSPORTER, ATP-BINDING PROTEIN"/>
    <property type="match status" value="1"/>
</dbReference>
<dbReference type="PANTHER" id="PTHR43158">
    <property type="entry name" value="SKFA PEPTIDE EXPORT ATP-BINDING PROTEIN SKFE"/>
    <property type="match status" value="1"/>
</dbReference>
<dbReference type="Pfam" id="PF00005">
    <property type="entry name" value="ABC_tran"/>
    <property type="match status" value="1"/>
</dbReference>
<dbReference type="SMART" id="SM00382">
    <property type="entry name" value="AAA"/>
    <property type="match status" value="1"/>
</dbReference>